<protein>
    <submittedName>
        <fullName evidence="2">Uncharacterized protein</fullName>
    </submittedName>
</protein>
<keyword evidence="3" id="KW-1185">Reference proteome</keyword>
<organism evidence="2 3">
    <name type="scientific">Myripristis murdjan</name>
    <name type="common">pinecone soldierfish</name>
    <dbReference type="NCBI Taxonomy" id="586833"/>
    <lineage>
        <taxon>Eukaryota</taxon>
        <taxon>Metazoa</taxon>
        <taxon>Chordata</taxon>
        <taxon>Craniata</taxon>
        <taxon>Vertebrata</taxon>
        <taxon>Euteleostomi</taxon>
        <taxon>Actinopterygii</taxon>
        <taxon>Neopterygii</taxon>
        <taxon>Teleostei</taxon>
        <taxon>Neoteleostei</taxon>
        <taxon>Acanthomorphata</taxon>
        <taxon>Holocentriformes</taxon>
        <taxon>Holocentridae</taxon>
        <taxon>Myripristis</taxon>
    </lineage>
</organism>
<dbReference type="Ensembl" id="ENSMMDT00005003744.1">
    <property type="protein sequence ID" value="ENSMMDP00005003649.1"/>
    <property type="gene ID" value="ENSMMDG00005002025.1"/>
</dbReference>
<evidence type="ECO:0000313" key="2">
    <source>
        <dbReference type="Ensembl" id="ENSMMDP00005003649.1"/>
    </source>
</evidence>
<dbReference type="Proteomes" id="UP000472263">
    <property type="component" value="Chromosome 12"/>
</dbReference>
<evidence type="ECO:0000256" key="1">
    <source>
        <dbReference type="SAM" id="MobiDB-lite"/>
    </source>
</evidence>
<sequence>MQPVKSQRQRLHARQLQRRRTDQLISRFRSQLSIRCFNKTPKPAASLKGRTGSSACSGFPLQNVPADRTGPARPAPPAGLSLH</sequence>
<reference evidence="2" key="2">
    <citation type="submission" date="2025-08" db="UniProtKB">
        <authorList>
            <consortium name="Ensembl"/>
        </authorList>
    </citation>
    <scope>IDENTIFICATION</scope>
</reference>
<evidence type="ECO:0000313" key="3">
    <source>
        <dbReference type="Proteomes" id="UP000472263"/>
    </source>
</evidence>
<proteinExistence type="predicted"/>
<reference evidence="2" key="1">
    <citation type="submission" date="2019-06" db="EMBL/GenBank/DDBJ databases">
        <authorList>
            <consortium name="Wellcome Sanger Institute Data Sharing"/>
        </authorList>
    </citation>
    <scope>NUCLEOTIDE SEQUENCE [LARGE SCALE GENOMIC DNA]</scope>
</reference>
<name>A0A667WT65_9TELE</name>
<dbReference type="AlphaFoldDB" id="A0A667WT65"/>
<reference evidence="2" key="3">
    <citation type="submission" date="2025-09" db="UniProtKB">
        <authorList>
            <consortium name="Ensembl"/>
        </authorList>
    </citation>
    <scope>IDENTIFICATION</scope>
</reference>
<accession>A0A667WT65</accession>
<feature type="region of interest" description="Disordered" evidence="1">
    <location>
        <begin position="44"/>
        <end position="83"/>
    </location>
</feature>
<dbReference type="InParanoid" id="A0A667WT65"/>